<protein>
    <recommendedName>
        <fullName evidence="7">Peptide hydrolase</fullName>
        <ecNumber evidence="7">3.4.-.-</ecNumber>
    </recommendedName>
</protein>
<keyword evidence="10" id="KW-1185">Reference proteome</keyword>
<evidence type="ECO:0000313" key="10">
    <source>
        <dbReference type="Proteomes" id="UP000292702"/>
    </source>
</evidence>
<organism evidence="9 10">
    <name type="scientific">Steccherinum ochraceum</name>
    <dbReference type="NCBI Taxonomy" id="92696"/>
    <lineage>
        <taxon>Eukaryota</taxon>
        <taxon>Fungi</taxon>
        <taxon>Dikarya</taxon>
        <taxon>Basidiomycota</taxon>
        <taxon>Agaricomycotina</taxon>
        <taxon>Agaricomycetes</taxon>
        <taxon>Polyporales</taxon>
        <taxon>Steccherinaceae</taxon>
        <taxon>Steccherinum</taxon>
    </lineage>
</organism>
<dbReference type="Gene3D" id="3.40.630.10">
    <property type="entry name" value="Zn peptidases"/>
    <property type="match status" value="1"/>
</dbReference>
<dbReference type="AlphaFoldDB" id="A0A4R0RB12"/>
<evidence type="ECO:0000256" key="5">
    <source>
        <dbReference type="ARBA" id="ARBA00022801"/>
    </source>
</evidence>
<reference evidence="9 10" key="1">
    <citation type="submission" date="2018-11" db="EMBL/GenBank/DDBJ databases">
        <title>Genome assembly of Steccherinum ochraceum LE-BIN_3174, the white-rot fungus of the Steccherinaceae family (The Residual Polyporoid clade, Polyporales, Basidiomycota).</title>
        <authorList>
            <person name="Fedorova T.V."/>
            <person name="Glazunova O.A."/>
            <person name="Landesman E.O."/>
            <person name="Moiseenko K.V."/>
            <person name="Psurtseva N.V."/>
            <person name="Savinova O.S."/>
            <person name="Shakhova N.V."/>
            <person name="Tyazhelova T.V."/>
            <person name="Vasina D.V."/>
        </authorList>
    </citation>
    <scope>NUCLEOTIDE SEQUENCE [LARGE SCALE GENOMIC DNA]</scope>
    <source>
        <strain evidence="9 10">LE-BIN_3174</strain>
    </source>
</reference>
<dbReference type="Proteomes" id="UP000292702">
    <property type="component" value="Unassembled WGS sequence"/>
</dbReference>
<accession>A0A4R0RB12</accession>
<keyword evidence="5 7" id="KW-0378">Hydrolase</keyword>
<dbReference type="PANTHER" id="PTHR12147:SF26">
    <property type="entry name" value="PEPTIDASE M28 DOMAIN-CONTAINING PROTEIN"/>
    <property type="match status" value="1"/>
</dbReference>
<dbReference type="InterPro" id="IPR045175">
    <property type="entry name" value="M28_fam"/>
</dbReference>
<evidence type="ECO:0000256" key="4">
    <source>
        <dbReference type="ARBA" id="ARBA00022723"/>
    </source>
</evidence>
<keyword evidence="6 7" id="KW-0862">Zinc</keyword>
<dbReference type="EC" id="3.4.-.-" evidence="7"/>
<name>A0A4R0RB12_9APHY</name>
<comment type="similarity">
    <text evidence="2">Belongs to the peptidase M28 family. M28B subfamily.</text>
</comment>
<keyword evidence="3 7" id="KW-0645">Protease</keyword>
<dbReference type="GO" id="GO:0006508">
    <property type="term" value="P:proteolysis"/>
    <property type="evidence" value="ECO:0007669"/>
    <property type="project" value="UniProtKB-KW"/>
</dbReference>
<dbReference type="Pfam" id="PF04389">
    <property type="entry name" value="Peptidase_M28"/>
    <property type="match status" value="1"/>
</dbReference>
<evidence type="ECO:0000313" key="9">
    <source>
        <dbReference type="EMBL" id="TCD64572.1"/>
    </source>
</evidence>
<keyword evidence="4 7" id="KW-0479">Metal-binding</keyword>
<evidence type="ECO:0000256" key="6">
    <source>
        <dbReference type="ARBA" id="ARBA00022833"/>
    </source>
</evidence>
<evidence type="ECO:0000256" key="2">
    <source>
        <dbReference type="ARBA" id="ARBA00005634"/>
    </source>
</evidence>
<evidence type="ECO:0000256" key="7">
    <source>
        <dbReference type="RuleBase" id="RU361240"/>
    </source>
</evidence>
<dbReference type="SUPFAM" id="SSF53187">
    <property type="entry name" value="Zn-dependent exopeptidases"/>
    <property type="match status" value="1"/>
</dbReference>
<dbReference type="STRING" id="92696.A0A4R0RB12"/>
<feature type="domain" description="Peptidase M28" evidence="8">
    <location>
        <begin position="280"/>
        <end position="464"/>
    </location>
</feature>
<dbReference type="PANTHER" id="PTHR12147">
    <property type="entry name" value="METALLOPEPTIDASE M28 FAMILY MEMBER"/>
    <property type="match status" value="1"/>
</dbReference>
<evidence type="ECO:0000256" key="1">
    <source>
        <dbReference type="ARBA" id="ARBA00001947"/>
    </source>
</evidence>
<dbReference type="OrthoDB" id="10013407at2759"/>
<comment type="cofactor">
    <cofactor evidence="1">
        <name>Zn(2+)</name>
        <dbReference type="ChEBI" id="CHEBI:29105"/>
    </cofactor>
</comment>
<evidence type="ECO:0000259" key="8">
    <source>
        <dbReference type="Pfam" id="PF04389"/>
    </source>
</evidence>
<dbReference type="GO" id="GO:0008235">
    <property type="term" value="F:metalloexopeptidase activity"/>
    <property type="evidence" value="ECO:0007669"/>
    <property type="project" value="InterPro"/>
</dbReference>
<comment type="caution">
    <text evidence="9">The sequence shown here is derived from an EMBL/GenBank/DDBJ whole genome shotgun (WGS) entry which is preliminary data.</text>
</comment>
<evidence type="ECO:0000256" key="3">
    <source>
        <dbReference type="ARBA" id="ARBA00022670"/>
    </source>
</evidence>
<gene>
    <name evidence="9" type="ORF">EIP91_003899</name>
</gene>
<dbReference type="EMBL" id="RWJN01000228">
    <property type="protein sequence ID" value="TCD64572.1"/>
    <property type="molecule type" value="Genomic_DNA"/>
</dbReference>
<dbReference type="GO" id="GO:0046872">
    <property type="term" value="F:metal ion binding"/>
    <property type="evidence" value="ECO:0007669"/>
    <property type="project" value="UniProtKB-KW"/>
</dbReference>
<sequence length="496" mass="54116">MVHTPLVVLSHLLVTSPYFTLPPSHSDSCLAHAPQYVAPGGRTVYFTDKACVDGLPSDLLEFPQALVREVKTPSHDTSRLLWVERQKVDYVSPVAQEGYKYVWGELNQFFQRVHSIEDASIGGLESQQEVLQSHATESHIVPQAQMLAQGPKYGLIAIHPSLIPIYDSLLPAHWRGSLLPESLTNAATIPVPSTAVKRVQHILDNFKFDPVVASLVHHISVPQMKNDIRFLTGEDGKSGIVSRHSFSSGIRVAAEWIKERIEETGAACELKPFLPGFGPNVICKYQGSANSTESILFSAHYDSRGSFGSTRAPGGDDDGSGTIAILGIARTIGRRGVKFRKNVELCLFAGEEQGLYGSRAYAREQRSLDADYTLMVQADMLAYHVAGEPAQLGLPDLIGTPEVAQLIANASAIYSPELTVGFTPACCSDHQSFHEQGYAATHLFERAGPIADPMYHNSGDLSDREGYDFDQVKSIAKVQFATLLHSAGYDVPSDDE</sequence>
<dbReference type="InterPro" id="IPR007484">
    <property type="entry name" value="Peptidase_M28"/>
</dbReference>
<proteinExistence type="inferred from homology"/>